<name>A0ACA9QRU8_9GLOM</name>
<protein>
    <submittedName>
        <fullName evidence="1">12839_t:CDS:1</fullName>
    </submittedName>
</protein>
<comment type="caution">
    <text evidence="1">The sequence shown here is derived from an EMBL/GenBank/DDBJ whole genome shotgun (WGS) entry which is preliminary data.</text>
</comment>
<keyword evidence="2" id="KW-1185">Reference proteome</keyword>
<feature type="non-terminal residue" evidence="1">
    <location>
        <position position="1"/>
    </location>
</feature>
<sequence length="70" mass="7769">ILIHNDEDKITDLGHAINDNMETHELSSDRRPFESTSSSGSMDISSLCFSINHGTRKDPVFGTPEIIKPL</sequence>
<feature type="non-terminal residue" evidence="1">
    <location>
        <position position="70"/>
    </location>
</feature>
<dbReference type="Proteomes" id="UP000789920">
    <property type="component" value="Unassembled WGS sequence"/>
</dbReference>
<reference evidence="1" key="1">
    <citation type="submission" date="2021-06" db="EMBL/GenBank/DDBJ databases">
        <authorList>
            <person name="Kallberg Y."/>
            <person name="Tangrot J."/>
            <person name="Rosling A."/>
        </authorList>
    </citation>
    <scope>NUCLEOTIDE SEQUENCE</scope>
    <source>
        <strain evidence="1">MA461A</strain>
    </source>
</reference>
<dbReference type="EMBL" id="CAJVQC010035563">
    <property type="protein sequence ID" value="CAG8759341.1"/>
    <property type="molecule type" value="Genomic_DNA"/>
</dbReference>
<evidence type="ECO:0000313" key="1">
    <source>
        <dbReference type="EMBL" id="CAG8759341.1"/>
    </source>
</evidence>
<evidence type="ECO:0000313" key="2">
    <source>
        <dbReference type="Proteomes" id="UP000789920"/>
    </source>
</evidence>
<accession>A0ACA9QRU8</accession>
<organism evidence="1 2">
    <name type="scientific">Racocetra persica</name>
    <dbReference type="NCBI Taxonomy" id="160502"/>
    <lineage>
        <taxon>Eukaryota</taxon>
        <taxon>Fungi</taxon>
        <taxon>Fungi incertae sedis</taxon>
        <taxon>Mucoromycota</taxon>
        <taxon>Glomeromycotina</taxon>
        <taxon>Glomeromycetes</taxon>
        <taxon>Diversisporales</taxon>
        <taxon>Gigasporaceae</taxon>
        <taxon>Racocetra</taxon>
    </lineage>
</organism>
<gene>
    <name evidence="1" type="ORF">RPERSI_LOCUS15050</name>
</gene>
<proteinExistence type="predicted"/>